<dbReference type="CDD" id="cd04900">
    <property type="entry name" value="ACT_UUR-like_1"/>
    <property type="match status" value="1"/>
</dbReference>
<gene>
    <name evidence="9" type="primary">glnD</name>
    <name evidence="9" type="ORF">ENJ96_00730</name>
</gene>
<evidence type="ECO:0000256" key="4">
    <source>
        <dbReference type="ARBA" id="ARBA00022801"/>
    </source>
</evidence>
<keyword evidence="1 9" id="KW-0808">Transferase</keyword>
<keyword evidence="4" id="KW-0378">Hydrolase</keyword>
<proteinExistence type="inferred from homology"/>
<dbReference type="PANTHER" id="PTHR47320">
    <property type="entry name" value="BIFUNCTIONAL URIDYLYLTRANSFERASE/URIDYLYL-REMOVING ENZYME"/>
    <property type="match status" value="1"/>
</dbReference>
<reference evidence="9" key="1">
    <citation type="journal article" date="2020" name="mSystems">
        <title>Genome- and Community-Level Interaction Insights into Carbon Utilization and Element Cycling Functions of Hydrothermarchaeota in Hydrothermal Sediment.</title>
        <authorList>
            <person name="Zhou Z."/>
            <person name="Liu Y."/>
            <person name="Xu W."/>
            <person name="Pan J."/>
            <person name="Luo Z.H."/>
            <person name="Li M."/>
        </authorList>
    </citation>
    <scope>NUCLEOTIDE SEQUENCE [LARGE SCALE GENOMIC DNA]</scope>
    <source>
        <strain evidence="9">HyVt-533</strain>
    </source>
</reference>
<dbReference type="SUPFAM" id="SSF81301">
    <property type="entry name" value="Nucleotidyltransferase"/>
    <property type="match status" value="1"/>
</dbReference>
<evidence type="ECO:0000259" key="8">
    <source>
        <dbReference type="PROSITE" id="PS51831"/>
    </source>
</evidence>
<dbReference type="GO" id="GO:0008773">
    <property type="term" value="F:[protein-PII] uridylyltransferase activity"/>
    <property type="evidence" value="ECO:0007669"/>
    <property type="project" value="UniProtKB-EC"/>
</dbReference>
<dbReference type="InterPro" id="IPR002912">
    <property type="entry name" value="ACT_dom"/>
</dbReference>
<dbReference type="InterPro" id="IPR043519">
    <property type="entry name" value="NT_sf"/>
</dbReference>
<name>A0A7V5U1X7_9BACT</name>
<sequence>MPTEKAGLAVLPAAKPQVVARSKEIDRLLKGLYPAELKRRPFCIIATGGYGQRVLCPYSDIDLLFLHQDLDEELLSQAVQAISYPLWDKHFEVGYRVCTLEEVLSDALKDLSLFTSLLSTRLVAGSRGLYRKFVSLFEERLISGRRKEIFQALKEARKKRLAHYQGEAYLLEPHLKEGLGGLRDYHFFLWVARIIFGLYGLKDMERAGLITPGEKAALKAAFNFLLMVREELHLLAGRKEDRLYFEYQPTLAVKLGFGLEVEAAIEKFMTGIYRAMTVIREGVEALFDHVEVILGLRPEERKLLAPGLEILSGRIHLLFREQALLDPSYLLQIFLFQAETGLKLHHLTRSFLKEKKPLKKFSGFEGRIFTKLLTKPHAYLALQSLRDTGVLLYVLPEFERLLGLTQFDVYHIHPLDEHLFLTVAELNRLREEEPDFWDLIEDEEVLFLAALLHDITKGQGPGHARTGAEKAYQIALRLGLSHKQAEQVKRLVAQHLFLVETALRRDLTEEKVVVDFARQMGDVGHLTRLYYLTVADSRATGPAAWNEWKMALVKELYLKAAKLLTEGELSQKETVKELIQREEKLKKDFGPLVETLPPCYLLHASLEEIKKELGLLQEFKASRDPLRLLVRRLNGVYRVVIITRDRPGLFAKLAGAFALHHLDIRSARIFTLTDGTVLDVFEVAAPYGEIWWEEIRETIKKVLSAEEEEELERRLKALKPLVCALKRPEKKPEIYVRLDNVNSDFFTIVEIFAPDKIGLLYFLAKALAKWPVNIER</sequence>
<feature type="domain" description="ACT" evidence="7">
    <location>
        <begin position="638"/>
        <end position="720"/>
    </location>
</feature>
<dbReference type="InterPro" id="IPR010043">
    <property type="entry name" value="UTase/UR"/>
</dbReference>
<dbReference type="PANTHER" id="PTHR47320:SF1">
    <property type="entry name" value="BIFUNCTIONAL URIDYLYLTRANSFERASE_URIDYLYL-REMOVING ENZYME"/>
    <property type="match status" value="1"/>
</dbReference>
<dbReference type="Pfam" id="PF01842">
    <property type="entry name" value="ACT"/>
    <property type="match status" value="1"/>
</dbReference>
<dbReference type="Pfam" id="PF08335">
    <property type="entry name" value="GlnD_UR_UTase"/>
    <property type="match status" value="1"/>
</dbReference>
<keyword evidence="6" id="KW-0511">Multifunctional enzyme</keyword>
<dbReference type="PROSITE" id="PS51671">
    <property type="entry name" value="ACT"/>
    <property type="match status" value="1"/>
</dbReference>
<dbReference type="EC" id="2.7.7.59" evidence="9"/>
<dbReference type="AlphaFoldDB" id="A0A7V5U1X7"/>
<feature type="non-terminal residue" evidence="9">
    <location>
        <position position="776"/>
    </location>
</feature>
<dbReference type="EMBL" id="DROK01000021">
    <property type="protein sequence ID" value="HHI96361.1"/>
    <property type="molecule type" value="Genomic_DNA"/>
</dbReference>
<dbReference type="SUPFAM" id="SSF55021">
    <property type="entry name" value="ACT-like"/>
    <property type="match status" value="1"/>
</dbReference>
<dbReference type="InterPro" id="IPR013546">
    <property type="entry name" value="PII_UdlTrfase/GS_AdlTrfase"/>
</dbReference>
<dbReference type="Proteomes" id="UP000886101">
    <property type="component" value="Unassembled WGS sequence"/>
</dbReference>
<dbReference type="Gene3D" id="1.10.3090.10">
    <property type="entry name" value="cca-adding enzyme, domain 2"/>
    <property type="match status" value="1"/>
</dbReference>
<keyword evidence="5" id="KW-0460">Magnesium</keyword>
<evidence type="ECO:0000256" key="3">
    <source>
        <dbReference type="ARBA" id="ARBA00022737"/>
    </source>
</evidence>
<dbReference type="PROSITE" id="PS51831">
    <property type="entry name" value="HD"/>
    <property type="match status" value="1"/>
</dbReference>
<evidence type="ECO:0000256" key="5">
    <source>
        <dbReference type="ARBA" id="ARBA00022842"/>
    </source>
</evidence>
<evidence type="ECO:0000256" key="1">
    <source>
        <dbReference type="ARBA" id="ARBA00022679"/>
    </source>
</evidence>
<dbReference type="HAMAP" id="MF_00277">
    <property type="entry name" value="PII_uridylyl_transf"/>
    <property type="match status" value="1"/>
</dbReference>
<dbReference type="InterPro" id="IPR045865">
    <property type="entry name" value="ACT-like_dom_sf"/>
</dbReference>
<evidence type="ECO:0000256" key="6">
    <source>
        <dbReference type="ARBA" id="ARBA00023268"/>
    </source>
</evidence>
<comment type="caution">
    <text evidence="9">The sequence shown here is derived from an EMBL/GenBank/DDBJ whole genome shotgun (WGS) entry which is preliminary data.</text>
</comment>
<protein>
    <submittedName>
        <fullName evidence="9">[protein-PII] uridylyltransferase</fullName>
        <ecNumber evidence="9">2.7.7.59</ecNumber>
    </submittedName>
</protein>
<dbReference type="Gene3D" id="1.20.120.330">
    <property type="entry name" value="Nucleotidyltransferases domain 2"/>
    <property type="match status" value="1"/>
</dbReference>
<dbReference type="NCBIfam" id="TIGR01693">
    <property type="entry name" value="UTase_glnD"/>
    <property type="match status" value="1"/>
</dbReference>
<organism evidence="9">
    <name type="scientific">Thermodesulfatator atlanticus</name>
    <dbReference type="NCBI Taxonomy" id="501497"/>
    <lineage>
        <taxon>Bacteria</taxon>
        <taxon>Pseudomonadati</taxon>
        <taxon>Thermodesulfobacteriota</taxon>
        <taxon>Thermodesulfobacteria</taxon>
        <taxon>Thermodesulfobacteriales</taxon>
        <taxon>Thermodesulfatatoraceae</taxon>
        <taxon>Thermodesulfatator</taxon>
    </lineage>
</organism>
<dbReference type="SUPFAM" id="SSF81593">
    <property type="entry name" value="Nucleotidyltransferase substrate binding subunit/domain"/>
    <property type="match status" value="1"/>
</dbReference>
<keyword evidence="2 9" id="KW-0548">Nucleotidyltransferase</keyword>
<dbReference type="SMART" id="SM00471">
    <property type="entry name" value="HDc"/>
    <property type="match status" value="1"/>
</dbReference>
<dbReference type="PIRSF" id="PIRSF006288">
    <property type="entry name" value="PII_uridyltransf"/>
    <property type="match status" value="1"/>
</dbReference>
<dbReference type="SUPFAM" id="SSF81891">
    <property type="entry name" value="Poly A polymerase C-terminal region-like"/>
    <property type="match status" value="1"/>
</dbReference>
<dbReference type="GO" id="GO:0016787">
    <property type="term" value="F:hydrolase activity"/>
    <property type="evidence" value="ECO:0007669"/>
    <property type="project" value="UniProtKB-KW"/>
</dbReference>
<evidence type="ECO:0000256" key="2">
    <source>
        <dbReference type="ARBA" id="ARBA00022695"/>
    </source>
</evidence>
<accession>A0A7V5U1X7</accession>
<dbReference type="InterPro" id="IPR003607">
    <property type="entry name" value="HD/PDEase_dom"/>
</dbReference>
<dbReference type="Pfam" id="PF01966">
    <property type="entry name" value="HD"/>
    <property type="match status" value="1"/>
</dbReference>
<keyword evidence="3" id="KW-0677">Repeat</keyword>
<dbReference type="InterPro" id="IPR006674">
    <property type="entry name" value="HD_domain"/>
</dbReference>
<evidence type="ECO:0000259" key="7">
    <source>
        <dbReference type="PROSITE" id="PS51671"/>
    </source>
</evidence>
<evidence type="ECO:0000313" key="9">
    <source>
        <dbReference type="EMBL" id="HHI96361.1"/>
    </source>
</evidence>
<feature type="domain" description="HD" evidence="8">
    <location>
        <begin position="415"/>
        <end position="523"/>
    </location>
</feature>